<evidence type="ECO:0000256" key="4">
    <source>
        <dbReference type="ARBA" id="ARBA00022963"/>
    </source>
</evidence>
<dbReference type="InParanoid" id="A0A6P7FZG1"/>
<feature type="active site" description="Charge relay system" evidence="8">
    <location>
        <position position="329"/>
    </location>
</feature>
<comment type="similarity">
    <text evidence="1 7">Belongs to the AB hydrolase superfamily. Lipase family.</text>
</comment>
<dbReference type="AlphaFoldDB" id="A0A6P7FZG1"/>
<evidence type="ECO:0000313" key="13">
    <source>
        <dbReference type="RefSeq" id="XP_028138228.1"/>
    </source>
</evidence>
<evidence type="ECO:0000256" key="8">
    <source>
        <dbReference type="PIRSR" id="PIRSR000862-1"/>
    </source>
</evidence>
<dbReference type="KEGG" id="dvv:114332605"/>
<feature type="active site" description="Charge relay system" evidence="8">
    <location>
        <position position="360"/>
    </location>
</feature>
<dbReference type="Pfam" id="PF04083">
    <property type="entry name" value="Abhydro_lipase"/>
    <property type="match status" value="1"/>
</dbReference>
<dbReference type="InterPro" id="IPR006693">
    <property type="entry name" value="AB_hydrolase_lipase"/>
</dbReference>
<dbReference type="Gene3D" id="3.40.50.1820">
    <property type="entry name" value="alpha/beta hydrolase"/>
    <property type="match status" value="1"/>
</dbReference>
<organism evidence="13">
    <name type="scientific">Diabrotica virgifera virgifera</name>
    <name type="common">western corn rootworm</name>
    <dbReference type="NCBI Taxonomy" id="50390"/>
    <lineage>
        <taxon>Eukaryota</taxon>
        <taxon>Metazoa</taxon>
        <taxon>Ecdysozoa</taxon>
        <taxon>Arthropoda</taxon>
        <taxon>Hexapoda</taxon>
        <taxon>Insecta</taxon>
        <taxon>Pterygota</taxon>
        <taxon>Neoptera</taxon>
        <taxon>Endopterygota</taxon>
        <taxon>Coleoptera</taxon>
        <taxon>Polyphaga</taxon>
        <taxon>Cucujiformia</taxon>
        <taxon>Chrysomeloidea</taxon>
        <taxon>Chrysomelidae</taxon>
        <taxon>Galerucinae</taxon>
        <taxon>Diabroticina</taxon>
        <taxon>Diabroticites</taxon>
        <taxon>Diabrotica</taxon>
    </lineage>
</organism>
<name>A0A6P7FZG1_DIAVI</name>
<dbReference type="SUPFAM" id="SSF53474">
    <property type="entry name" value="alpha/beta-Hydrolases"/>
    <property type="match status" value="1"/>
</dbReference>
<evidence type="ECO:0000256" key="3">
    <source>
        <dbReference type="ARBA" id="ARBA00022801"/>
    </source>
</evidence>
<evidence type="ECO:0000259" key="10">
    <source>
        <dbReference type="Pfam" id="PF04083"/>
    </source>
</evidence>
<keyword evidence="6" id="KW-0325">Glycoprotein</keyword>
<protein>
    <recommendedName>
        <fullName evidence="7">Lipase</fullName>
    </recommendedName>
</protein>
<keyword evidence="5" id="KW-0443">Lipid metabolism</keyword>
<dbReference type="EnsemblMetazoa" id="XM_028282427.2">
    <property type="protein sequence ID" value="XP_028138228.1"/>
    <property type="gene ID" value="LOC114332605"/>
</dbReference>
<dbReference type="GeneID" id="114332605"/>
<dbReference type="RefSeq" id="XP_028138228.1">
    <property type="nucleotide sequence ID" value="XM_028282427.1"/>
</dbReference>
<dbReference type="Proteomes" id="UP001652700">
    <property type="component" value="Unplaced"/>
</dbReference>
<dbReference type="GO" id="GO:0016042">
    <property type="term" value="P:lipid catabolic process"/>
    <property type="evidence" value="ECO:0007669"/>
    <property type="project" value="UniProtKB-KW"/>
</dbReference>
<evidence type="ECO:0000256" key="5">
    <source>
        <dbReference type="ARBA" id="ARBA00023098"/>
    </source>
</evidence>
<proteinExistence type="inferred from homology"/>
<feature type="active site" description="Nucleophile" evidence="8">
    <location>
        <position position="156"/>
    </location>
</feature>
<evidence type="ECO:0000256" key="6">
    <source>
        <dbReference type="ARBA" id="ARBA00023180"/>
    </source>
</evidence>
<reference evidence="11" key="2">
    <citation type="submission" date="2025-05" db="UniProtKB">
        <authorList>
            <consortium name="EnsemblMetazoa"/>
        </authorList>
    </citation>
    <scope>IDENTIFICATION</scope>
</reference>
<accession>A0A6P7FZG1</accession>
<evidence type="ECO:0000256" key="1">
    <source>
        <dbReference type="ARBA" id="ARBA00010701"/>
    </source>
</evidence>
<feature type="signal peptide" evidence="9">
    <location>
        <begin position="1"/>
        <end position="17"/>
    </location>
</feature>
<keyword evidence="4 7" id="KW-0442">Lipid degradation</keyword>
<evidence type="ECO:0000313" key="11">
    <source>
        <dbReference type="EnsemblMetazoa" id="XP_028138228.1"/>
    </source>
</evidence>
<dbReference type="PIRSF" id="PIRSF000862">
    <property type="entry name" value="Steryl_ester_lip"/>
    <property type="match status" value="1"/>
</dbReference>
<dbReference type="InterPro" id="IPR025483">
    <property type="entry name" value="Lipase_euk"/>
</dbReference>
<feature type="domain" description="Partial AB-hydrolase lipase" evidence="10">
    <location>
        <begin position="21"/>
        <end position="78"/>
    </location>
</feature>
<keyword evidence="2 9" id="KW-0732">Signal</keyword>
<dbReference type="PANTHER" id="PTHR11005">
    <property type="entry name" value="LYSOSOMAL ACID LIPASE-RELATED"/>
    <property type="match status" value="1"/>
</dbReference>
<dbReference type="InterPro" id="IPR029058">
    <property type="entry name" value="AB_hydrolase_fold"/>
</dbReference>
<evidence type="ECO:0000256" key="7">
    <source>
        <dbReference type="PIRNR" id="PIRNR000862"/>
    </source>
</evidence>
<evidence type="ECO:0000256" key="9">
    <source>
        <dbReference type="SAM" id="SignalP"/>
    </source>
</evidence>
<dbReference type="FunFam" id="3.40.50.1820:FF:000057">
    <property type="entry name" value="Lipase"/>
    <property type="match status" value="1"/>
</dbReference>
<evidence type="ECO:0000256" key="2">
    <source>
        <dbReference type="ARBA" id="ARBA00022729"/>
    </source>
</evidence>
<dbReference type="GO" id="GO:0016788">
    <property type="term" value="F:hydrolase activity, acting on ester bonds"/>
    <property type="evidence" value="ECO:0007669"/>
    <property type="project" value="InterPro"/>
</dbReference>
<dbReference type="OrthoDB" id="9974421at2759"/>
<reference evidence="13" key="1">
    <citation type="submission" date="2025-04" db="UniProtKB">
        <authorList>
            <consortium name="RefSeq"/>
        </authorList>
    </citation>
    <scope>IDENTIFICATION</scope>
    <source>
        <tissue evidence="13">Whole insect</tissue>
    </source>
</reference>
<keyword evidence="3 7" id="KW-0378">Hydrolase</keyword>
<sequence>MNTTVILLILGISTVVAYDIAQNVRSFGYTFDKFEVTTEDGYILEIHRISESPNGIKNKKRPPVLVMHGLLGCSADFIHIGPGKALPLRLSDEGYDVWLGNNRGNTYSQKHSSTTIKNASFWDFSFHEIGVRDTPAVIDFILDKTGEKTLSYVAHSTGVAQFLIATSMKPEYQNKVKIAAALAPVVYLDHSTNFLLKMVTKDNYAQILAAEESAKATVILDHNSIIWDLGLGAICGMFKELCADLIFLLTGFDTDQLDRSSIIPFFSSFPAGISVKELNHVLQWKMNGLFSQYDYGMIKNKQIYNSIKPPIYDLSNVTVPVALFYGQNDLISTSADVQHLASDLPNIVENHTIEYDRFNHIDFLLAKDVDSLLNRHVINILNLYNGKDNATTTISPPTTQDPPTTKGSSSNIVPIGVAALASIYLCINIIL</sequence>
<gene>
    <name evidence="13" type="primary">LOC114332605</name>
</gene>
<evidence type="ECO:0000313" key="12">
    <source>
        <dbReference type="Proteomes" id="UP001652700"/>
    </source>
</evidence>
<keyword evidence="12" id="KW-1185">Reference proteome</keyword>
<feature type="chain" id="PRO_5027739295" description="Lipase" evidence="9">
    <location>
        <begin position="18"/>
        <end position="431"/>
    </location>
</feature>